<sequence>MPPQDAPLHDPTALAGIGNLEVVAKRIVEGFMMGQHLSPHKGSSVEFVEHRQYHPGDEVRHIDWRAYGKTKRYFVKEYEDETNLRCRLIVDCSGSMAYAGKTLSKLAYARQLASALGYLLLQQRDAVGWVTFDTKIRDNIEPSAKPQAFPQLVQSLSNVVPGGETSLGSVLERIVPTLSRRSLVVLLSDCFDDLDDLSRALRQFRHARHEVLLFHIVAPEEEEFPFSRPTQFRDLEGTHSPQLVDPHRLRSHYLTKYREFCNELRGLSTGIGVDYCPFTTAMPYARALGAYLDARARVTKGRR</sequence>
<dbReference type="InterPro" id="IPR036465">
    <property type="entry name" value="vWFA_dom_sf"/>
</dbReference>
<organism evidence="2 3">
    <name type="scientific">Symmachiella dynata</name>
    <dbReference type="NCBI Taxonomy" id="2527995"/>
    <lineage>
        <taxon>Bacteria</taxon>
        <taxon>Pseudomonadati</taxon>
        <taxon>Planctomycetota</taxon>
        <taxon>Planctomycetia</taxon>
        <taxon>Planctomycetales</taxon>
        <taxon>Planctomycetaceae</taxon>
        <taxon>Symmachiella</taxon>
    </lineage>
</organism>
<feature type="domain" description="DUF58" evidence="1">
    <location>
        <begin position="49"/>
        <end position="258"/>
    </location>
</feature>
<dbReference type="RefSeq" id="WP_145374249.1">
    <property type="nucleotide sequence ID" value="NZ_CP036276.1"/>
</dbReference>
<reference evidence="2 3" key="1">
    <citation type="submission" date="2019-02" db="EMBL/GenBank/DDBJ databases">
        <title>Deep-cultivation of Planctomycetes and their phenomic and genomic characterization uncovers novel biology.</title>
        <authorList>
            <person name="Wiegand S."/>
            <person name="Jogler M."/>
            <person name="Boedeker C."/>
            <person name="Pinto D."/>
            <person name="Vollmers J."/>
            <person name="Rivas-Marin E."/>
            <person name="Kohn T."/>
            <person name="Peeters S.H."/>
            <person name="Heuer A."/>
            <person name="Rast P."/>
            <person name="Oberbeckmann S."/>
            <person name="Bunk B."/>
            <person name="Jeske O."/>
            <person name="Meyerdierks A."/>
            <person name="Storesund J.E."/>
            <person name="Kallscheuer N."/>
            <person name="Luecker S."/>
            <person name="Lage O.M."/>
            <person name="Pohl T."/>
            <person name="Merkel B.J."/>
            <person name="Hornburger P."/>
            <person name="Mueller R.-W."/>
            <person name="Bruemmer F."/>
            <person name="Labrenz M."/>
            <person name="Spormann A.M."/>
            <person name="Op den Camp H."/>
            <person name="Overmann J."/>
            <person name="Amann R."/>
            <person name="Jetten M.S.M."/>
            <person name="Mascher T."/>
            <person name="Medema M.H."/>
            <person name="Devos D.P."/>
            <person name="Kaster A.-K."/>
            <person name="Ovreas L."/>
            <person name="Rohde M."/>
            <person name="Galperin M.Y."/>
            <person name="Jogler C."/>
        </authorList>
    </citation>
    <scope>NUCLEOTIDE SEQUENCE [LARGE SCALE GENOMIC DNA]</scope>
    <source>
        <strain evidence="2 3">Mal52</strain>
    </source>
</reference>
<dbReference type="Gene3D" id="3.40.50.410">
    <property type="entry name" value="von Willebrand factor, type A domain"/>
    <property type="match status" value="1"/>
</dbReference>
<keyword evidence="3" id="KW-1185">Reference proteome</keyword>
<proteinExistence type="predicted"/>
<dbReference type="Proteomes" id="UP000319383">
    <property type="component" value="Chromosome"/>
</dbReference>
<dbReference type="KEGG" id="sdyn:Mal52_06240"/>
<dbReference type="Pfam" id="PF01882">
    <property type="entry name" value="DUF58"/>
    <property type="match status" value="1"/>
</dbReference>
<dbReference type="SUPFAM" id="SSF53300">
    <property type="entry name" value="vWA-like"/>
    <property type="match status" value="1"/>
</dbReference>
<protein>
    <submittedName>
        <fullName evidence="2">VWA domain containing CoxE-like protein</fullName>
    </submittedName>
</protein>
<name>A0A517ZIA1_9PLAN</name>
<dbReference type="PANTHER" id="PTHR33608">
    <property type="entry name" value="BLL2464 PROTEIN"/>
    <property type="match status" value="1"/>
</dbReference>
<evidence type="ECO:0000313" key="3">
    <source>
        <dbReference type="Proteomes" id="UP000319383"/>
    </source>
</evidence>
<gene>
    <name evidence="2" type="ORF">Mal52_06240</name>
</gene>
<accession>A0A517ZIA1</accession>
<dbReference type="EMBL" id="CP036276">
    <property type="protein sequence ID" value="QDU42169.1"/>
    <property type="molecule type" value="Genomic_DNA"/>
</dbReference>
<evidence type="ECO:0000313" key="2">
    <source>
        <dbReference type="EMBL" id="QDU42169.1"/>
    </source>
</evidence>
<dbReference type="CDD" id="cd00198">
    <property type="entry name" value="vWFA"/>
    <property type="match status" value="1"/>
</dbReference>
<dbReference type="PANTHER" id="PTHR33608:SF7">
    <property type="entry name" value="DUF58 DOMAIN-CONTAINING PROTEIN"/>
    <property type="match status" value="1"/>
</dbReference>
<dbReference type="AlphaFoldDB" id="A0A517ZIA1"/>
<dbReference type="InterPro" id="IPR002881">
    <property type="entry name" value="DUF58"/>
</dbReference>
<evidence type="ECO:0000259" key="1">
    <source>
        <dbReference type="Pfam" id="PF01882"/>
    </source>
</evidence>